<dbReference type="Gene3D" id="4.10.1050.10">
    <property type="entry name" value="At2g23090-like"/>
    <property type="match status" value="1"/>
</dbReference>
<evidence type="ECO:0000256" key="3">
    <source>
        <dbReference type="ARBA" id="ARBA00022490"/>
    </source>
</evidence>
<dbReference type="OrthoDB" id="73348at2759"/>
<evidence type="ECO:0000313" key="7">
    <source>
        <dbReference type="EMBL" id="RIB00679.1"/>
    </source>
</evidence>
<evidence type="ECO:0000256" key="1">
    <source>
        <dbReference type="ARBA" id="ARBA00004123"/>
    </source>
</evidence>
<dbReference type="AlphaFoldDB" id="A0A397TWC8"/>
<evidence type="ECO:0000256" key="5">
    <source>
        <dbReference type="SAM" id="MobiDB-lite"/>
    </source>
</evidence>
<accession>A0A397TWC8</accession>
<feature type="domain" description="Small EDRK-rich factor-like N-terminal" evidence="6">
    <location>
        <begin position="1"/>
        <end position="33"/>
    </location>
</feature>
<keyword evidence="3" id="KW-0963">Cytoplasm</keyword>
<evidence type="ECO:0000256" key="2">
    <source>
        <dbReference type="ARBA" id="ARBA00004496"/>
    </source>
</evidence>
<evidence type="ECO:0000313" key="8">
    <source>
        <dbReference type="Proteomes" id="UP000266673"/>
    </source>
</evidence>
<dbReference type="PANTHER" id="PTHR21213:SF0">
    <property type="entry name" value="ZINC FINGER PROTEIN 706"/>
    <property type="match status" value="1"/>
</dbReference>
<evidence type="ECO:0000259" key="6">
    <source>
        <dbReference type="Pfam" id="PF04419"/>
    </source>
</evidence>
<dbReference type="SUPFAM" id="SSF118359">
    <property type="entry name" value="Expressed protein At2g23090/F21P24.15"/>
    <property type="match status" value="1"/>
</dbReference>
<proteinExistence type="predicted"/>
<feature type="compositionally biased region" description="Basic and acidic residues" evidence="5">
    <location>
        <begin position="1"/>
        <end position="19"/>
    </location>
</feature>
<dbReference type="InterPro" id="IPR007513">
    <property type="entry name" value="SERF-like_N"/>
</dbReference>
<name>A0A397TWC8_9GLOM</name>
<comment type="caution">
    <text evidence="7">The sequence shown here is derived from an EMBL/GenBank/DDBJ whole genome shotgun (WGS) entry which is preliminary data.</text>
</comment>
<dbReference type="InterPro" id="IPR026939">
    <property type="entry name" value="ZNF706/At2g23090_sf"/>
</dbReference>
<organism evidence="7 8">
    <name type="scientific">Gigaspora rosea</name>
    <dbReference type="NCBI Taxonomy" id="44941"/>
    <lineage>
        <taxon>Eukaryota</taxon>
        <taxon>Fungi</taxon>
        <taxon>Fungi incertae sedis</taxon>
        <taxon>Mucoromycota</taxon>
        <taxon>Glomeromycotina</taxon>
        <taxon>Glomeromycetes</taxon>
        <taxon>Diversisporales</taxon>
        <taxon>Gigasporaceae</taxon>
        <taxon>Gigaspora</taxon>
    </lineage>
</organism>
<dbReference type="GO" id="GO:0005737">
    <property type="term" value="C:cytoplasm"/>
    <property type="evidence" value="ECO:0007669"/>
    <property type="project" value="UniProtKB-SubCell"/>
</dbReference>
<sequence>MVRGKQKEQAREKAQKLAENRAGGKSQLEARSKGLQMKCPVCKTPAANYKVIVQHMEAKHPKQAIPPESSF</sequence>
<dbReference type="Pfam" id="PF04419">
    <property type="entry name" value="SERF-like_N"/>
    <property type="match status" value="1"/>
</dbReference>
<dbReference type="Proteomes" id="UP000266673">
    <property type="component" value="Unassembled WGS sequence"/>
</dbReference>
<feature type="region of interest" description="Disordered" evidence="5">
    <location>
        <begin position="1"/>
        <end position="31"/>
    </location>
</feature>
<evidence type="ECO:0000256" key="4">
    <source>
        <dbReference type="ARBA" id="ARBA00023242"/>
    </source>
</evidence>
<dbReference type="GO" id="GO:0005634">
    <property type="term" value="C:nucleus"/>
    <property type="evidence" value="ECO:0007669"/>
    <property type="project" value="UniProtKB-SubCell"/>
</dbReference>
<gene>
    <name evidence="7" type="ORF">C2G38_2233422</name>
</gene>
<protein>
    <recommendedName>
        <fullName evidence="6">Small EDRK-rich factor-like N-terminal domain-containing protein</fullName>
    </recommendedName>
</protein>
<reference evidence="7 8" key="1">
    <citation type="submission" date="2018-06" db="EMBL/GenBank/DDBJ databases">
        <title>Comparative genomics reveals the genomic features of Rhizophagus irregularis, R. cerebriforme, R. diaphanum and Gigaspora rosea, and their symbiotic lifestyle signature.</title>
        <authorList>
            <person name="Morin E."/>
            <person name="San Clemente H."/>
            <person name="Chen E.C.H."/>
            <person name="De La Providencia I."/>
            <person name="Hainaut M."/>
            <person name="Kuo A."/>
            <person name="Kohler A."/>
            <person name="Murat C."/>
            <person name="Tang N."/>
            <person name="Roy S."/>
            <person name="Loubradou J."/>
            <person name="Henrissat B."/>
            <person name="Grigoriev I.V."/>
            <person name="Corradi N."/>
            <person name="Roux C."/>
            <person name="Martin F.M."/>
        </authorList>
    </citation>
    <scope>NUCLEOTIDE SEQUENCE [LARGE SCALE GENOMIC DNA]</scope>
    <source>
        <strain evidence="7 8">DAOM 194757</strain>
    </source>
</reference>
<comment type="subcellular location">
    <subcellularLocation>
        <location evidence="2">Cytoplasm</location>
    </subcellularLocation>
    <subcellularLocation>
        <location evidence="1">Nucleus</location>
    </subcellularLocation>
</comment>
<keyword evidence="4" id="KW-0539">Nucleus</keyword>
<dbReference type="InterPro" id="IPR045230">
    <property type="entry name" value="MBS1/2-like"/>
</dbReference>
<dbReference type="EMBL" id="QKWP01003786">
    <property type="protein sequence ID" value="RIB00679.1"/>
    <property type="molecule type" value="Genomic_DNA"/>
</dbReference>
<keyword evidence="8" id="KW-1185">Reference proteome</keyword>
<dbReference type="PANTHER" id="PTHR21213">
    <property type="entry name" value="GEO09665P1-RELATED"/>
    <property type="match status" value="1"/>
</dbReference>